<keyword evidence="1" id="KW-0614">Plasmid</keyword>
<dbReference type="GO" id="GO:0003887">
    <property type="term" value="F:DNA-directed DNA polymerase activity"/>
    <property type="evidence" value="ECO:0007669"/>
    <property type="project" value="UniProtKB-EC"/>
</dbReference>
<reference evidence="1 2" key="1">
    <citation type="journal article" date="2011" name="J. Bacteriol.">
        <title>Complete genome sequence of Burkholderia rhizoxinica, an endosymbiont of Rhizopus microsporus.</title>
        <authorList>
            <person name="Lackner G."/>
            <person name="Moebius N."/>
            <person name="Partida-Martinez L."/>
            <person name="Hertweck C."/>
        </authorList>
    </citation>
    <scope>NUCLEOTIDE SEQUENCE [LARGE SCALE GENOMIC DNA]</scope>
    <source>
        <strain evidence="2">DSM 19002 / CIP 109453 / HKI 454</strain>
        <plasmid evidence="1 2">pBRH01</plasmid>
    </source>
</reference>
<accession>E5AV48</accession>
<keyword evidence="1" id="KW-0548">Nucleotidyltransferase</keyword>
<gene>
    <name evidence="1" type="ordered locus">RBRH_01857</name>
</gene>
<evidence type="ECO:0000313" key="2">
    <source>
        <dbReference type="Proteomes" id="UP000007437"/>
    </source>
</evidence>
<proteinExistence type="predicted"/>
<dbReference type="HOGENOM" id="CLU_065089_2_1_4"/>
<dbReference type="CDD" id="cd04485">
    <property type="entry name" value="DnaE_OBF"/>
    <property type="match status" value="1"/>
</dbReference>
<keyword evidence="1" id="KW-0808">Transferase</keyword>
<organism evidence="1 2">
    <name type="scientific">Mycetohabitans rhizoxinica (strain DSM 19002 / CIP 109453 / HKI 454)</name>
    <name type="common">Paraburkholderia rhizoxinica</name>
    <dbReference type="NCBI Taxonomy" id="882378"/>
    <lineage>
        <taxon>Bacteria</taxon>
        <taxon>Pseudomonadati</taxon>
        <taxon>Pseudomonadota</taxon>
        <taxon>Betaproteobacteria</taxon>
        <taxon>Burkholderiales</taxon>
        <taxon>Burkholderiaceae</taxon>
        <taxon>Mycetohabitans</taxon>
    </lineage>
</organism>
<name>E5AV48_MYCRK</name>
<dbReference type="KEGG" id="brh:RBRH_01857"/>
<dbReference type="eggNOG" id="COG0587">
    <property type="taxonomic scope" value="Bacteria"/>
</dbReference>
<dbReference type="EC" id="2.7.7.7" evidence="1"/>
<evidence type="ECO:0000313" key="1">
    <source>
        <dbReference type="EMBL" id="CBW76972.1"/>
    </source>
</evidence>
<geneLocation type="plasmid" evidence="1 2">
    <name>pBRH01</name>
</geneLocation>
<protein>
    <submittedName>
        <fullName evidence="1">DNA polymerase III alpha subunit</fullName>
        <ecNumber evidence="1">2.7.7.7</ecNumber>
    </submittedName>
</protein>
<dbReference type="Proteomes" id="UP000007437">
    <property type="component" value="Plasmid pBRH01"/>
</dbReference>
<sequence length="106" mass="11665">MLPAAALQRYRDGQLARACGLVTVRQRPGTAKGVLFVTLEVESGHTNVIIWPSLLERQRKEALGASLLAVYGVWQRQGEVTHLVAQRLVDLSHLLGSLVTTSRNFC</sequence>
<dbReference type="EMBL" id="FR687360">
    <property type="protein sequence ID" value="CBW76972.1"/>
    <property type="molecule type" value="Genomic_DNA"/>
</dbReference>
<dbReference type="AlphaFoldDB" id="E5AV48"/>